<keyword evidence="1" id="KW-1133">Transmembrane helix</keyword>
<dbReference type="AlphaFoldDB" id="A0A8H9GEY6"/>
<keyword evidence="3" id="KW-1185">Reference proteome</keyword>
<protein>
    <recommendedName>
        <fullName evidence="4">DUF2975 family protein</fullName>
    </recommendedName>
</protein>
<gene>
    <name evidence="2" type="ORF">GCM10010102_11650</name>
</gene>
<dbReference type="InterPro" id="IPR021354">
    <property type="entry name" value="DUF2975"/>
</dbReference>
<dbReference type="EMBL" id="BMPT01000003">
    <property type="protein sequence ID" value="GGM17642.1"/>
    <property type="molecule type" value="Genomic_DNA"/>
</dbReference>
<feature type="transmembrane region" description="Helical" evidence="1">
    <location>
        <begin position="92"/>
        <end position="110"/>
    </location>
</feature>
<dbReference type="Pfam" id="PF11188">
    <property type="entry name" value="DUF2975"/>
    <property type="match status" value="1"/>
</dbReference>
<accession>A0A8H9GEY6</accession>
<dbReference type="RefSeq" id="WP_171106987.1">
    <property type="nucleotide sequence ID" value="NZ_BMPT01000003.1"/>
</dbReference>
<sequence length="168" mass="17669">MKPVTTGLLRAVIVLLVLGTLLAQLVVLPDLSLSLEYRYPEAAHLRVPTLVVSVIGLVPLHVVLVCVWRLVGMVRRDAVFSPAAFRWVDAMIWSALAAAALALGLLGWLTGATQDTGLQPGIGLTLLGSAVLAVGVGLLVVVLRGLLVKAVGWKGEATALRAELDEVI</sequence>
<keyword evidence="1" id="KW-0812">Transmembrane</keyword>
<evidence type="ECO:0000313" key="3">
    <source>
        <dbReference type="Proteomes" id="UP000655589"/>
    </source>
</evidence>
<evidence type="ECO:0000256" key="1">
    <source>
        <dbReference type="SAM" id="Phobius"/>
    </source>
</evidence>
<name>A0A8H9GEY6_9MICO</name>
<comment type="caution">
    <text evidence="2">The sequence shown here is derived from an EMBL/GenBank/DDBJ whole genome shotgun (WGS) entry which is preliminary data.</text>
</comment>
<proteinExistence type="predicted"/>
<reference evidence="2" key="1">
    <citation type="journal article" date="2014" name="Int. J. Syst. Evol. Microbiol.">
        <title>Complete genome sequence of Corynebacterium casei LMG S-19264T (=DSM 44701T), isolated from a smear-ripened cheese.</title>
        <authorList>
            <consortium name="US DOE Joint Genome Institute (JGI-PGF)"/>
            <person name="Walter F."/>
            <person name="Albersmeier A."/>
            <person name="Kalinowski J."/>
            <person name="Ruckert C."/>
        </authorList>
    </citation>
    <scope>NUCLEOTIDE SEQUENCE</scope>
    <source>
        <strain evidence="2">JCM 3051</strain>
    </source>
</reference>
<dbReference type="Proteomes" id="UP000655589">
    <property type="component" value="Unassembled WGS sequence"/>
</dbReference>
<evidence type="ECO:0008006" key="4">
    <source>
        <dbReference type="Google" id="ProtNLM"/>
    </source>
</evidence>
<feature type="transmembrane region" description="Helical" evidence="1">
    <location>
        <begin position="122"/>
        <end position="147"/>
    </location>
</feature>
<keyword evidence="1" id="KW-0472">Membrane</keyword>
<feature type="transmembrane region" description="Helical" evidence="1">
    <location>
        <begin position="7"/>
        <end position="27"/>
    </location>
</feature>
<organism evidence="2 3">
    <name type="scientific">Promicromonospora citrea</name>
    <dbReference type="NCBI Taxonomy" id="43677"/>
    <lineage>
        <taxon>Bacteria</taxon>
        <taxon>Bacillati</taxon>
        <taxon>Actinomycetota</taxon>
        <taxon>Actinomycetes</taxon>
        <taxon>Micrococcales</taxon>
        <taxon>Promicromonosporaceae</taxon>
        <taxon>Promicromonospora</taxon>
    </lineage>
</organism>
<reference evidence="2" key="2">
    <citation type="submission" date="2020-09" db="EMBL/GenBank/DDBJ databases">
        <authorList>
            <person name="Sun Q."/>
            <person name="Ohkuma M."/>
        </authorList>
    </citation>
    <scope>NUCLEOTIDE SEQUENCE</scope>
    <source>
        <strain evidence="2">JCM 3051</strain>
    </source>
</reference>
<evidence type="ECO:0000313" key="2">
    <source>
        <dbReference type="EMBL" id="GGM17642.1"/>
    </source>
</evidence>
<feature type="transmembrane region" description="Helical" evidence="1">
    <location>
        <begin position="47"/>
        <end position="71"/>
    </location>
</feature>